<reference evidence="5" key="1">
    <citation type="journal article" date="2018" name="Genome Announc.">
        <title>Complete Genome Sequence of the Methanococcus maripaludis Type Strain JJ (DSM 2067), a Model for Selenoprotein Synthesis in Archaea.</title>
        <authorList>
            <person name="Poehlein A."/>
            <person name="Heym D."/>
            <person name="Quitzke V."/>
            <person name="Fersch J."/>
            <person name="Daniel R."/>
            <person name="Rother M."/>
        </authorList>
    </citation>
    <scope>NUCLEOTIDE SEQUENCE [LARGE SCALE GENOMIC DNA]</scope>
    <source>
        <strain evidence="5">DSM 2067</strain>
    </source>
</reference>
<dbReference type="Pfam" id="PF00132">
    <property type="entry name" value="Hexapep"/>
    <property type="match status" value="1"/>
</dbReference>
<dbReference type="InterPro" id="IPR018357">
    <property type="entry name" value="Hexapep_transf_CS"/>
</dbReference>
<evidence type="ECO:0000313" key="7">
    <source>
        <dbReference type="Proteomes" id="UP000590564"/>
    </source>
</evidence>
<evidence type="ECO:0000313" key="5">
    <source>
        <dbReference type="Proteomes" id="UP000239462"/>
    </source>
</evidence>
<dbReference type="PANTHER" id="PTHR43300:SF11">
    <property type="entry name" value="ACETYLTRANSFERASE RV3034C-RELATED"/>
    <property type="match status" value="1"/>
</dbReference>
<dbReference type="Proteomes" id="UP000239462">
    <property type="component" value="Chromosome"/>
</dbReference>
<dbReference type="InterPro" id="IPR011004">
    <property type="entry name" value="Trimer_LpxA-like_sf"/>
</dbReference>
<name>A0A2L1CBW5_METMI</name>
<dbReference type="EC" id="2.3.1.28" evidence="2 3"/>
<dbReference type="PANTHER" id="PTHR43300">
    <property type="entry name" value="ACETYLTRANSFERASE"/>
    <property type="match status" value="1"/>
</dbReference>
<accession>A0A2L1CBW5</accession>
<dbReference type="KEGG" id="mmad:MMJJ_14840"/>
<dbReference type="EMBL" id="JACDUO010000001">
    <property type="protein sequence ID" value="MBA2863372.1"/>
    <property type="molecule type" value="Genomic_DNA"/>
</dbReference>
<evidence type="ECO:0000256" key="1">
    <source>
        <dbReference type="ARBA" id="ARBA00022679"/>
    </source>
</evidence>
<keyword evidence="1 2" id="KW-0808">Transferase</keyword>
<dbReference type="EMBL" id="CP026606">
    <property type="protein sequence ID" value="AVB76862.1"/>
    <property type="molecule type" value="Genomic_DNA"/>
</dbReference>
<dbReference type="CDD" id="cd03349">
    <property type="entry name" value="LbH_XAT"/>
    <property type="match status" value="1"/>
</dbReference>
<evidence type="ECO:0000313" key="2">
    <source>
        <dbReference type="EMBL" id="AVB76862.1"/>
    </source>
</evidence>
<evidence type="ECO:0000313" key="4">
    <source>
        <dbReference type="EMBL" id="MBB6496624.1"/>
    </source>
</evidence>
<proteinExistence type="predicted"/>
<dbReference type="PROSITE" id="PS00101">
    <property type="entry name" value="HEXAPEP_TRANSFERASES"/>
    <property type="match status" value="1"/>
</dbReference>
<evidence type="ECO:0000313" key="3">
    <source>
        <dbReference type="EMBL" id="MBA2863372.1"/>
    </source>
</evidence>
<sequence>MNSNPFESYRDIKIMNENPKYPVKGNGITREKIKSENVEIGEYTYYSGYYEGKNFKDCIMYLDEIDNCKDMDKLIIGKFCSIASGVKFIMGGNQGHRYDWISTYPLTLISETPEDLKCENGKGYLKKGDTEIENDVWIGANVTIMPGVKIGSGAVIATGSIVTKNVEPYTIVGGNPAKIIKKRFSDEKIELLLKIKWWNWPIEKIKSNINTLMSDDFEELKKICEE</sequence>
<dbReference type="InterPro" id="IPR001451">
    <property type="entry name" value="Hexapep"/>
</dbReference>
<reference evidence="2" key="2">
    <citation type="submission" date="2018-02" db="EMBL/GenBank/DDBJ databases">
        <title>Complete genome sequence of the Methanococcus maripaludis type strain JJ (DSM 2067), a model for selenoprotein synthesis in Archaea.</title>
        <authorList>
            <person name="Poehlein A."/>
            <person name="Heym D."/>
            <person name="Quitzke V."/>
            <person name="Fersch J."/>
            <person name="Daniel R."/>
            <person name="Rother M."/>
        </authorList>
    </citation>
    <scope>NUCLEOTIDE SEQUENCE [LARGE SCALE GENOMIC DNA]</scope>
    <source>
        <strain evidence="2">DSM 2067</strain>
    </source>
</reference>
<evidence type="ECO:0000313" key="6">
    <source>
        <dbReference type="Proteomes" id="UP000567099"/>
    </source>
</evidence>
<dbReference type="InterPro" id="IPR050179">
    <property type="entry name" value="Trans_hexapeptide_repeat"/>
</dbReference>
<gene>
    <name evidence="2" type="primary">cat</name>
    <name evidence="3" type="ORF">HNP94_000372</name>
    <name evidence="4" type="ORF">HNP96_000645</name>
    <name evidence="2" type="ORF">MMJJ_14840</name>
</gene>
<reference evidence="4 7" key="3">
    <citation type="submission" date="2020-08" db="EMBL/GenBank/DDBJ databases">
        <title>Genomic Encyclopedia of Type Strains, Phase IV (KMG-V): Genome sequencing to study the core and pangenomes of soil and plant-associated prokaryotes.</title>
        <authorList>
            <person name="Whitman W."/>
        </authorList>
    </citation>
    <scope>NUCLEOTIDE SEQUENCE [LARGE SCALE GENOMIC DNA]</scope>
    <source>
        <strain evidence="3 6">C13</strain>
        <strain evidence="4 7">D1</strain>
    </source>
</reference>
<dbReference type="Gene3D" id="2.160.10.10">
    <property type="entry name" value="Hexapeptide repeat proteins"/>
    <property type="match status" value="1"/>
</dbReference>
<keyword evidence="2" id="KW-0012">Acyltransferase</keyword>
<organism evidence="2 5">
    <name type="scientific">Methanococcus maripaludis</name>
    <name type="common">Methanococcus deltae</name>
    <dbReference type="NCBI Taxonomy" id="39152"/>
    <lineage>
        <taxon>Archaea</taxon>
        <taxon>Methanobacteriati</taxon>
        <taxon>Methanobacteriota</taxon>
        <taxon>Methanomada group</taxon>
        <taxon>Methanococci</taxon>
        <taxon>Methanococcales</taxon>
        <taxon>Methanococcaceae</taxon>
        <taxon>Methanococcus</taxon>
    </lineage>
</organism>
<protein>
    <submittedName>
        <fullName evidence="3">Chloramphenicol O-acetyltransferase type B</fullName>
    </submittedName>
    <submittedName>
        <fullName evidence="2">Chloramphenicol acetyltransferase</fullName>
        <ecNumber evidence="2 3">2.3.1.28</ecNumber>
    </submittedName>
</protein>
<dbReference type="EMBL" id="JACHED010000001">
    <property type="protein sequence ID" value="MBB6496624.1"/>
    <property type="molecule type" value="Genomic_DNA"/>
</dbReference>
<dbReference type="AlphaFoldDB" id="A0A2L1CBW5"/>
<dbReference type="Proteomes" id="UP000567099">
    <property type="component" value="Unassembled WGS sequence"/>
</dbReference>
<dbReference type="GO" id="GO:0008811">
    <property type="term" value="F:chloramphenicol O-acetyltransferase activity"/>
    <property type="evidence" value="ECO:0007669"/>
    <property type="project" value="UniProtKB-EC"/>
</dbReference>
<dbReference type="Proteomes" id="UP000590564">
    <property type="component" value="Unassembled WGS sequence"/>
</dbReference>
<dbReference type="SUPFAM" id="SSF51161">
    <property type="entry name" value="Trimeric LpxA-like enzymes"/>
    <property type="match status" value="1"/>
</dbReference>